<dbReference type="InterPro" id="IPR027455">
    <property type="entry name" value="Sper_AcTfrase_N"/>
</dbReference>
<dbReference type="PANTHER" id="PTHR43617">
    <property type="entry name" value="L-AMINO ACID N-ACETYLTRANSFERASE"/>
    <property type="match status" value="1"/>
</dbReference>
<dbReference type="Gene3D" id="1.10.287.900">
    <property type="entry name" value="The crystal structure of the spermine/spermidine acetyltransferase from enterococcus faecali"/>
    <property type="match status" value="1"/>
</dbReference>
<dbReference type="PROSITE" id="PS51186">
    <property type="entry name" value="GNAT"/>
    <property type="match status" value="1"/>
</dbReference>
<dbReference type="SUPFAM" id="SSF55729">
    <property type="entry name" value="Acyl-CoA N-acyltransferases (Nat)"/>
    <property type="match status" value="1"/>
</dbReference>
<dbReference type="RefSeq" id="WP_054532516.1">
    <property type="nucleotide sequence ID" value="NZ_LGKP01000003.1"/>
</dbReference>
<dbReference type="OrthoDB" id="9127144at2"/>
<organism evidence="2 3">
    <name type="scientific">Herpetosiphon geysericola</name>
    <dbReference type="NCBI Taxonomy" id="70996"/>
    <lineage>
        <taxon>Bacteria</taxon>
        <taxon>Bacillati</taxon>
        <taxon>Chloroflexota</taxon>
        <taxon>Chloroflexia</taxon>
        <taxon>Herpetosiphonales</taxon>
        <taxon>Herpetosiphonaceae</taxon>
        <taxon>Herpetosiphon</taxon>
    </lineage>
</organism>
<dbReference type="STRING" id="70996.SE18_00825"/>
<feature type="domain" description="N-acetyltransferase" evidence="1">
    <location>
        <begin position="4"/>
        <end position="149"/>
    </location>
</feature>
<dbReference type="Pfam" id="PF00583">
    <property type="entry name" value="Acetyltransf_1"/>
    <property type="match status" value="1"/>
</dbReference>
<dbReference type="AlphaFoldDB" id="A0A0P6YNN7"/>
<protein>
    <recommendedName>
        <fullName evidence="1">N-acetyltransferase domain-containing protein</fullName>
    </recommendedName>
</protein>
<dbReference type="CDD" id="cd04301">
    <property type="entry name" value="NAT_SF"/>
    <property type="match status" value="1"/>
</dbReference>
<dbReference type="InterPro" id="IPR000182">
    <property type="entry name" value="GNAT_dom"/>
</dbReference>
<gene>
    <name evidence="2" type="ORF">SE18_00825</name>
</gene>
<dbReference type="GO" id="GO:0016747">
    <property type="term" value="F:acyltransferase activity, transferring groups other than amino-acyl groups"/>
    <property type="evidence" value="ECO:0007669"/>
    <property type="project" value="InterPro"/>
</dbReference>
<dbReference type="InterPro" id="IPR016181">
    <property type="entry name" value="Acyl_CoA_acyltransferase"/>
</dbReference>
<comment type="caution">
    <text evidence="2">The sequence shown here is derived from an EMBL/GenBank/DDBJ whole genome shotgun (WGS) entry which is preliminary data.</text>
</comment>
<name>A0A0P6YNN7_9CHLR</name>
<proteinExistence type="predicted"/>
<keyword evidence="3" id="KW-1185">Reference proteome</keyword>
<evidence type="ECO:0000313" key="2">
    <source>
        <dbReference type="EMBL" id="KPL91928.1"/>
    </source>
</evidence>
<sequence length="151" mass="16704">MTIVHLAPVTSENWQACCELSLPAEQQAFVASNLYSIAEAQFYPTMHVRAIMTQADTLVGLAVYGLSPNTDQYRVARLMIDQAFQGQGYGRAAMQAILAEAAALGTIDQVWLSYREHNHAARYLYQSLGFQEQSCDANGRIVAMYPLATHD</sequence>
<dbReference type="Proteomes" id="UP000050277">
    <property type="component" value="Unassembled WGS sequence"/>
</dbReference>
<reference evidence="2 3" key="1">
    <citation type="submission" date="2015-07" db="EMBL/GenBank/DDBJ databases">
        <title>Whole genome sequence of Herpetosiphon geysericola DSM 7119.</title>
        <authorList>
            <person name="Hemp J."/>
            <person name="Ward L.M."/>
            <person name="Pace L.A."/>
            <person name="Fischer W.W."/>
        </authorList>
    </citation>
    <scope>NUCLEOTIDE SEQUENCE [LARGE SCALE GENOMIC DNA]</scope>
    <source>
        <strain evidence="2 3">DSM 7119</strain>
    </source>
</reference>
<dbReference type="InterPro" id="IPR050276">
    <property type="entry name" value="MshD_Acetyltransferase"/>
</dbReference>
<dbReference type="Gene3D" id="3.40.630.30">
    <property type="match status" value="1"/>
</dbReference>
<evidence type="ECO:0000259" key="1">
    <source>
        <dbReference type="PROSITE" id="PS51186"/>
    </source>
</evidence>
<evidence type="ECO:0000313" key="3">
    <source>
        <dbReference type="Proteomes" id="UP000050277"/>
    </source>
</evidence>
<accession>A0A0P6YNN7</accession>
<dbReference type="EMBL" id="LGKP01000003">
    <property type="protein sequence ID" value="KPL91928.1"/>
    <property type="molecule type" value="Genomic_DNA"/>
</dbReference>